<accession>A0A1F7KZK7</accession>
<comment type="caution">
    <text evidence="1">The sequence shown here is derived from an EMBL/GenBank/DDBJ whole genome shotgun (WGS) entry which is preliminary data.</text>
</comment>
<dbReference type="Proteomes" id="UP000177050">
    <property type="component" value="Unassembled WGS sequence"/>
</dbReference>
<evidence type="ECO:0000313" key="1">
    <source>
        <dbReference type="EMBL" id="OGK73322.1"/>
    </source>
</evidence>
<dbReference type="Pfam" id="PF19927">
    <property type="entry name" value="DUF6390"/>
    <property type="match status" value="1"/>
</dbReference>
<gene>
    <name evidence="1" type="ORF">A3K52_00820</name>
</gene>
<evidence type="ECO:0000313" key="2">
    <source>
        <dbReference type="Proteomes" id="UP000177050"/>
    </source>
</evidence>
<proteinExistence type="predicted"/>
<protein>
    <submittedName>
        <fullName evidence="1">Uncharacterized protein</fullName>
    </submittedName>
</protein>
<dbReference type="InterPro" id="IPR045660">
    <property type="entry name" value="DUF6390"/>
</dbReference>
<organism evidence="1 2">
    <name type="scientific">Candidatus Roizmanbacteria bacterium RIFOXYD1_FULL_38_12</name>
    <dbReference type="NCBI Taxonomy" id="1802093"/>
    <lineage>
        <taxon>Bacteria</taxon>
        <taxon>Candidatus Roizmaniibacteriota</taxon>
    </lineage>
</organism>
<dbReference type="AlphaFoldDB" id="A0A1F7KZK7"/>
<dbReference type="EMBL" id="MGBR01000001">
    <property type="protein sequence ID" value="OGK73322.1"/>
    <property type="molecule type" value="Genomic_DNA"/>
</dbReference>
<reference evidence="1 2" key="1">
    <citation type="journal article" date="2016" name="Nat. Commun.">
        <title>Thousands of microbial genomes shed light on interconnected biogeochemical processes in an aquifer system.</title>
        <authorList>
            <person name="Anantharaman K."/>
            <person name="Brown C.T."/>
            <person name="Hug L.A."/>
            <person name="Sharon I."/>
            <person name="Castelle C.J."/>
            <person name="Probst A.J."/>
            <person name="Thomas B.C."/>
            <person name="Singh A."/>
            <person name="Wilkins M.J."/>
            <person name="Karaoz U."/>
            <person name="Brodie E.L."/>
            <person name="Williams K.H."/>
            <person name="Hubbard S.S."/>
            <person name="Banfield J.F."/>
        </authorList>
    </citation>
    <scope>NUCLEOTIDE SEQUENCE [LARGE SCALE GENOMIC DNA]</scope>
</reference>
<name>A0A1F7KZK7_9BACT</name>
<sequence length="245" mass="29006">MNRQGLLLCTKYSVAPNYFGYCGPDENMSLIDHLRENVIDKEVHSILSEFETLFLNLTFIARENKIQDVFDKQVVEAYWIGNRLLECISNKDYAYLLAEKFSLPKKIGDKTFLKMKHKILTYRLYPHHSFHVFNIFKRTGHDISSHTIKTMDECRIGWGKVITINDSTVLVFTKPLQLQNRKLQFGKELRKKIRLEYKGKKFLKHIKAEDWVSFHWGQICDVIQTEQVKQLNFYTQKAIEFYNSP</sequence>